<dbReference type="InterPro" id="IPR046373">
    <property type="entry name" value="Acyl-CoA_Oxase/DH_mid-dom_sf"/>
</dbReference>
<dbReference type="Proteomes" id="UP000244223">
    <property type="component" value="Unassembled WGS sequence"/>
</dbReference>
<feature type="domain" description="Acyl-CoA dehydrogenase/oxidase C-terminal" evidence="6">
    <location>
        <begin position="306"/>
        <end position="430"/>
    </location>
</feature>
<gene>
    <name evidence="9" type="ORF">C8N29_102130</name>
</gene>
<dbReference type="SUPFAM" id="SSF56645">
    <property type="entry name" value="Acyl-CoA dehydrogenase NM domain-like"/>
    <property type="match status" value="1"/>
</dbReference>
<evidence type="ECO:0000256" key="2">
    <source>
        <dbReference type="ARBA" id="ARBA00009347"/>
    </source>
</evidence>
<reference evidence="9 10" key="1">
    <citation type="submission" date="2018-04" db="EMBL/GenBank/DDBJ databases">
        <title>Genomic Encyclopedia of Archaeal and Bacterial Type Strains, Phase II (KMG-II): from individual species to whole genera.</title>
        <authorList>
            <person name="Goeker M."/>
        </authorList>
    </citation>
    <scope>NUCLEOTIDE SEQUENCE [LARGE SCALE GENOMIC DNA]</scope>
    <source>
        <strain evidence="9 10">DSM 5822</strain>
    </source>
</reference>
<evidence type="ECO:0000259" key="8">
    <source>
        <dbReference type="Pfam" id="PF02771"/>
    </source>
</evidence>
<dbReference type="InterPro" id="IPR036250">
    <property type="entry name" value="AcylCo_DH-like_C"/>
</dbReference>
<dbReference type="RefSeq" id="WP_107864574.1">
    <property type="nucleotide sequence ID" value="NZ_QAON01000002.1"/>
</dbReference>
<evidence type="ECO:0000259" key="7">
    <source>
        <dbReference type="Pfam" id="PF02770"/>
    </source>
</evidence>
<dbReference type="Pfam" id="PF02770">
    <property type="entry name" value="Acyl-CoA_dh_M"/>
    <property type="match status" value="1"/>
</dbReference>
<proteinExistence type="inferred from homology"/>
<evidence type="ECO:0008006" key="11">
    <source>
        <dbReference type="Google" id="ProtNLM"/>
    </source>
</evidence>
<organism evidence="9 10">
    <name type="scientific">Agitococcus lubricus</name>
    <dbReference type="NCBI Taxonomy" id="1077255"/>
    <lineage>
        <taxon>Bacteria</taxon>
        <taxon>Pseudomonadati</taxon>
        <taxon>Pseudomonadota</taxon>
        <taxon>Gammaproteobacteria</taxon>
        <taxon>Moraxellales</taxon>
        <taxon>Moraxellaceae</taxon>
        <taxon>Agitococcus</taxon>
    </lineage>
</organism>
<dbReference type="PANTHER" id="PTHR43884">
    <property type="entry name" value="ACYL-COA DEHYDROGENASE"/>
    <property type="match status" value="1"/>
</dbReference>
<dbReference type="InterPro" id="IPR013786">
    <property type="entry name" value="AcylCoA_DH/ox_N"/>
</dbReference>
<dbReference type="AlphaFoldDB" id="A0A2T5J2H9"/>
<feature type="domain" description="Acyl-CoA dehydrogenase/oxidase N-terminal" evidence="8">
    <location>
        <begin position="83"/>
        <end position="195"/>
    </location>
</feature>
<keyword evidence="10" id="KW-1185">Reference proteome</keyword>
<keyword evidence="4 5" id="KW-0274">FAD</keyword>
<evidence type="ECO:0000313" key="9">
    <source>
        <dbReference type="EMBL" id="PTQ90730.1"/>
    </source>
</evidence>
<comment type="similarity">
    <text evidence="2 5">Belongs to the acyl-CoA dehydrogenase family.</text>
</comment>
<dbReference type="InterPro" id="IPR009100">
    <property type="entry name" value="AcylCoA_DH/oxidase_NM_dom_sf"/>
</dbReference>
<evidence type="ECO:0000256" key="5">
    <source>
        <dbReference type="RuleBase" id="RU362125"/>
    </source>
</evidence>
<keyword evidence="3 5" id="KW-0285">Flavoprotein</keyword>
<dbReference type="Gene3D" id="2.40.110.10">
    <property type="entry name" value="Butyryl-CoA Dehydrogenase, subunit A, domain 2"/>
    <property type="match status" value="1"/>
</dbReference>
<dbReference type="Gene3D" id="1.20.140.10">
    <property type="entry name" value="Butyryl-CoA Dehydrogenase, subunit A, domain 3"/>
    <property type="match status" value="1"/>
</dbReference>
<protein>
    <recommendedName>
        <fullName evidence="11">Alkylation response protein AidB-like acyl-CoA dehydrogenase</fullName>
    </recommendedName>
</protein>
<dbReference type="EMBL" id="QAON01000002">
    <property type="protein sequence ID" value="PTQ90730.1"/>
    <property type="molecule type" value="Genomic_DNA"/>
</dbReference>
<dbReference type="Pfam" id="PF00441">
    <property type="entry name" value="Acyl-CoA_dh_1"/>
    <property type="match status" value="1"/>
</dbReference>
<evidence type="ECO:0000256" key="1">
    <source>
        <dbReference type="ARBA" id="ARBA00001974"/>
    </source>
</evidence>
<evidence type="ECO:0000313" key="10">
    <source>
        <dbReference type="Proteomes" id="UP000244223"/>
    </source>
</evidence>
<sequence length="437" mass="47195">MTTFMGQAQGVGLAILNQIASSDWPDKLKLRKPIEKILYQGSKTGFKVMTKVSRQFASSGKSSNQATRLVSSAAKGVFDLSLSDEQQMIRDSLTMFAKEMIRPAAHDSDANAAVPAELLAQAKELGLMYYAVPEALGGMATEDNTTTQMLILEDLGYGDMGIAAALYSSVSVANTLARWGSSEQQERYLRAFASENPPEAALAVVEKTPLFDPNKLNTSAKLVGSDYLLNGEKALVLTGADAELFIVAADAEGTPALFIVESGTAGLSLSDGSAMGIKAAATKTLHLKEVRIPATNRLPATFDYQAFLDLGSLAWCALAVGCGQAILDYLVPYVNEREAFGEPISHRQSVAFMVADIAIELEAMRLMVWRACALAEQGKEFHREAYLAKILCAEKAMKLGTDAVQLLGGHGFTKEHPVERWYRDMRCLAVMHSGLHL</sequence>
<accession>A0A2T5J2H9</accession>
<keyword evidence="5" id="KW-0560">Oxidoreductase</keyword>
<dbReference type="InterPro" id="IPR037069">
    <property type="entry name" value="AcylCoA_DH/ox_N_sf"/>
</dbReference>
<dbReference type="InterPro" id="IPR006091">
    <property type="entry name" value="Acyl-CoA_Oxase/DH_mid-dom"/>
</dbReference>
<comment type="cofactor">
    <cofactor evidence="1 5">
        <name>FAD</name>
        <dbReference type="ChEBI" id="CHEBI:57692"/>
    </cofactor>
</comment>
<feature type="domain" description="Acyl-CoA oxidase/dehydrogenase middle" evidence="7">
    <location>
        <begin position="201"/>
        <end position="290"/>
    </location>
</feature>
<dbReference type="GO" id="GO:0003995">
    <property type="term" value="F:acyl-CoA dehydrogenase activity"/>
    <property type="evidence" value="ECO:0007669"/>
    <property type="project" value="InterPro"/>
</dbReference>
<dbReference type="GO" id="GO:0050660">
    <property type="term" value="F:flavin adenine dinucleotide binding"/>
    <property type="evidence" value="ECO:0007669"/>
    <property type="project" value="InterPro"/>
</dbReference>
<dbReference type="PANTHER" id="PTHR43884:SF12">
    <property type="entry name" value="ISOVALERYL-COA DEHYDROGENASE, MITOCHONDRIAL-RELATED"/>
    <property type="match status" value="1"/>
</dbReference>
<evidence type="ECO:0000256" key="4">
    <source>
        <dbReference type="ARBA" id="ARBA00022827"/>
    </source>
</evidence>
<evidence type="ECO:0000259" key="6">
    <source>
        <dbReference type="Pfam" id="PF00441"/>
    </source>
</evidence>
<dbReference type="Gene3D" id="1.10.540.10">
    <property type="entry name" value="Acyl-CoA dehydrogenase/oxidase, N-terminal domain"/>
    <property type="match status" value="1"/>
</dbReference>
<dbReference type="SUPFAM" id="SSF47203">
    <property type="entry name" value="Acyl-CoA dehydrogenase C-terminal domain-like"/>
    <property type="match status" value="1"/>
</dbReference>
<dbReference type="OrthoDB" id="9785203at2"/>
<name>A0A2T5J2H9_9GAMM</name>
<dbReference type="Pfam" id="PF02771">
    <property type="entry name" value="Acyl-CoA_dh_N"/>
    <property type="match status" value="1"/>
</dbReference>
<dbReference type="PROSITE" id="PS00073">
    <property type="entry name" value="ACYL_COA_DH_2"/>
    <property type="match status" value="1"/>
</dbReference>
<dbReference type="InterPro" id="IPR009075">
    <property type="entry name" value="AcylCo_DH/oxidase_C"/>
</dbReference>
<evidence type="ECO:0000256" key="3">
    <source>
        <dbReference type="ARBA" id="ARBA00022630"/>
    </source>
</evidence>
<comment type="caution">
    <text evidence="9">The sequence shown here is derived from an EMBL/GenBank/DDBJ whole genome shotgun (WGS) entry which is preliminary data.</text>
</comment>
<dbReference type="InterPro" id="IPR006089">
    <property type="entry name" value="Acyl-CoA_DH_CS"/>
</dbReference>